<dbReference type="VEuPathDB" id="TrichDB:TRFO_11851"/>
<evidence type="ECO:0000313" key="2">
    <source>
        <dbReference type="EMBL" id="OHS93424.1"/>
    </source>
</evidence>
<organism evidence="2 3">
    <name type="scientific">Tritrichomonas foetus</name>
    <dbReference type="NCBI Taxonomy" id="1144522"/>
    <lineage>
        <taxon>Eukaryota</taxon>
        <taxon>Metamonada</taxon>
        <taxon>Parabasalia</taxon>
        <taxon>Tritrichomonadida</taxon>
        <taxon>Tritrichomonadidae</taxon>
        <taxon>Tritrichomonas</taxon>
    </lineage>
</organism>
<gene>
    <name evidence="2" type="ORF">TRFO_11851</name>
</gene>
<evidence type="ECO:0000256" key="1">
    <source>
        <dbReference type="SAM" id="Phobius"/>
    </source>
</evidence>
<reference evidence="2" key="1">
    <citation type="submission" date="2016-10" db="EMBL/GenBank/DDBJ databases">
        <authorList>
            <person name="Benchimol M."/>
            <person name="Almeida L.G."/>
            <person name="Vasconcelos A.T."/>
            <person name="Perreira-Neves A."/>
            <person name="Rosa I.A."/>
            <person name="Tasca T."/>
            <person name="Bogo M.R."/>
            <person name="de Souza W."/>
        </authorList>
    </citation>
    <scope>NUCLEOTIDE SEQUENCE [LARGE SCALE GENOMIC DNA]</scope>
    <source>
        <strain evidence="2">K</strain>
    </source>
</reference>
<dbReference type="GeneID" id="94830976"/>
<protein>
    <submittedName>
        <fullName evidence="2">Uncharacterized protein</fullName>
    </submittedName>
</protein>
<keyword evidence="1" id="KW-0472">Membrane</keyword>
<accession>A0A1J4J1M4</accession>
<evidence type="ECO:0000313" key="3">
    <source>
        <dbReference type="Proteomes" id="UP000179807"/>
    </source>
</evidence>
<sequence length="189" mass="22704">MILSLIKRLAMMVWNLIYSRKWYFLGLALLYIFNIDEYFQYDFDGPEFGVAMIIFELTMFLTAYLFKRNYGINERRKITKLKKQLQTIDQKTDLREYILISREIKKLEKIPTSLYPSGASFFIRSILPNILFFHKYVCTFPNNNFWSPFQSIVSFPHSSSPNEIKVGFSFFWNSLLYFDNYIIKCLPYE</sequence>
<dbReference type="EMBL" id="MLAK01001404">
    <property type="protein sequence ID" value="OHS93424.1"/>
    <property type="molecule type" value="Genomic_DNA"/>
</dbReference>
<name>A0A1J4J1M4_9EUKA</name>
<feature type="transmembrane region" description="Helical" evidence="1">
    <location>
        <begin position="12"/>
        <end position="33"/>
    </location>
</feature>
<dbReference type="AlphaFoldDB" id="A0A1J4J1M4"/>
<dbReference type="RefSeq" id="XP_068346561.1">
    <property type="nucleotide sequence ID" value="XM_068496272.1"/>
</dbReference>
<proteinExistence type="predicted"/>
<feature type="transmembrane region" description="Helical" evidence="1">
    <location>
        <begin position="48"/>
        <end position="66"/>
    </location>
</feature>
<comment type="caution">
    <text evidence="2">The sequence shown here is derived from an EMBL/GenBank/DDBJ whole genome shotgun (WGS) entry which is preliminary data.</text>
</comment>
<dbReference type="Proteomes" id="UP000179807">
    <property type="component" value="Unassembled WGS sequence"/>
</dbReference>
<keyword evidence="1" id="KW-0812">Transmembrane</keyword>
<keyword evidence="1" id="KW-1133">Transmembrane helix</keyword>
<keyword evidence="3" id="KW-1185">Reference proteome</keyword>